<dbReference type="AlphaFoldDB" id="R7ZP64"/>
<evidence type="ECO:0000256" key="3">
    <source>
        <dbReference type="ARBA" id="ARBA00022989"/>
    </source>
</evidence>
<dbReference type="OrthoDB" id="1522493at2"/>
<dbReference type="Pfam" id="PF00924">
    <property type="entry name" value="MS_channel_2nd"/>
    <property type="match status" value="1"/>
</dbReference>
<dbReference type="Proteomes" id="UP000013909">
    <property type="component" value="Unassembled WGS sequence"/>
</dbReference>
<evidence type="ECO:0000313" key="8">
    <source>
        <dbReference type="Proteomes" id="UP000013909"/>
    </source>
</evidence>
<comment type="subcellular location">
    <subcellularLocation>
        <location evidence="1">Membrane</location>
    </subcellularLocation>
</comment>
<dbReference type="EMBL" id="AQHR01000092">
    <property type="protein sequence ID" value="EON75906.1"/>
    <property type="molecule type" value="Genomic_DNA"/>
</dbReference>
<dbReference type="SUPFAM" id="SSF50182">
    <property type="entry name" value="Sm-like ribonucleoproteins"/>
    <property type="match status" value="1"/>
</dbReference>
<dbReference type="GO" id="GO:0008381">
    <property type="term" value="F:mechanosensitive monoatomic ion channel activity"/>
    <property type="evidence" value="ECO:0007669"/>
    <property type="project" value="InterPro"/>
</dbReference>
<dbReference type="PANTHER" id="PTHR30221:SF1">
    <property type="entry name" value="SMALL-CONDUCTANCE MECHANOSENSITIVE CHANNEL"/>
    <property type="match status" value="1"/>
</dbReference>
<name>R7ZP64_9BACT</name>
<feature type="transmembrane region" description="Helical" evidence="5">
    <location>
        <begin position="20"/>
        <end position="38"/>
    </location>
</feature>
<gene>
    <name evidence="7" type="ORF">ADIS_3601</name>
</gene>
<dbReference type="InterPro" id="IPR006685">
    <property type="entry name" value="MscS_channel_2nd"/>
</dbReference>
<accession>R7ZP64</accession>
<evidence type="ECO:0000259" key="6">
    <source>
        <dbReference type="Pfam" id="PF00924"/>
    </source>
</evidence>
<feature type="transmembrane region" description="Helical" evidence="5">
    <location>
        <begin position="118"/>
        <end position="138"/>
    </location>
</feature>
<dbReference type="InterPro" id="IPR010920">
    <property type="entry name" value="LSM_dom_sf"/>
</dbReference>
<evidence type="ECO:0000256" key="4">
    <source>
        <dbReference type="ARBA" id="ARBA00023136"/>
    </source>
</evidence>
<dbReference type="Gene3D" id="2.30.30.60">
    <property type="match status" value="1"/>
</dbReference>
<dbReference type="PANTHER" id="PTHR30221">
    <property type="entry name" value="SMALL-CONDUCTANCE MECHANOSENSITIVE CHANNEL"/>
    <property type="match status" value="1"/>
</dbReference>
<protein>
    <recommendedName>
        <fullName evidence="6">Mechanosensitive ion channel MscS domain-containing protein</fullName>
    </recommendedName>
</protein>
<feature type="transmembrane region" description="Helical" evidence="5">
    <location>
        <begin position="88"/>
        <end position="112"/>
    </location>
</feature>
<comment type="caution">
    <text evidence="7">The sequence shown here is derived from an EMBL/GenBank/DDBJ whole genome shotgun (WGS) entry which is preliminary data.</text>
</comment>
<keyword evidence="8" id="KW-1185">Reference proteome</keyword>
<evidence type="ECO:0000256" key="2">
    <source>
        <dbReference type="ARBA" id="ARBA00022692"/>
    </source>
</evidence>
<keyword evidence="3 5" id="KW-1133">Transmembrane helix</keyword>
<dbReference type="InterPro" id="IPR045275">
    <property type="entry name" value="MscS_archaea/bacteria_type"/>
</dbReference>
<proteinExistence type="predicted"/>
<dbReference type="RefSeq" id="WP_010855733.1">
    <property type="nucleotide sequence ID" value="NZ_AQHR01000092.1"/>
</dbReference>
<feature type="domain" description="Mechanosensitive ion channel MscS" evidence="6">
    <location>
        <begin position="136"/>
        <end position="203"/>
    </location>
</feature>
<dbReference type="GO" id="GO:0016020">
    <property type="term" value="C:membrane"/>
    <property type="evidence" value="ECO:0007669"/>
    <property type="project" value="UniProtKB-SubCell"/>
</dbReference>
<reference evidence="7 8" key="1">
    <citation type="submission" date="2013-02" db="EMBL/GenBank/DDBJ databases">
        <title>A novel strain isolated from Lonar lake, Maharashtra, India.</title>
        <authorList>
            <person name="Singh A."/>
        </authorList>
    </citation>
    <scope>NUCLEOTIDE SEQUENCE [LARGE SCALE GENOMIC DNA]</scope>
    <source>
        <strain evidence="7 8">AK24</strain>
    </source>
</reference>
<feature type="transmembrane region" description="Helical" evidence="5">
    <location>
        <begin position="50"/>
        <end position="76"/>
    </location>
</feature>
<evidence type="ECO:0000256" key="1">
    <source>
        <dbReference type="ARBA" id="ARBA00004370"/>
    </source>
</evidence>
<dbReference type="STRING" id="1232681.ADIS_3601"/>
<keyword evidence="4 5" id="KW-0472">Membrane</keyword>
<evidence type="ECO:0000256" key="5">
    <source>
        <dbReference type="SAM" id="Phobius"/>
    </source>
</evidence>
<dbReference type="PATRIC" id="fig|1288963.3.peg.3592"/>
<dbReference type="InterPro" id="IPR023408">
    <property type="entry name" value="MscS_beta-dom_sf"/>
</dbReference>
<organism evidence="7 8">
    <name type="scientific">Lunatimonas lonarensis</name>
    <dbReference type="NCBI Taxonomy" id="1232681"/>
    <lineage>
        <taxon>Bacteria</taxon>
        <taxon>Pseudomonadati</taxon>
        <taxon>Bacteroidota</taxon>
        <taxon>Cytophagia</taxon>
        <taxon>Cytophagales</taxon>
        <taxon>Cyclobacteriaceae</taxon>
    </lineage>
</organism>
<evidence type="ECO:0000313" key="7">
    <source>
        <dbReference type="EMBL" id="EON75906.1"/>
    </source>
</evidence>
<keyword evidence="2 5" id="KW-0812">Transmembrane</keyword>
<sequence length="292" mass="33484">MNSRKDQIEVSERRRRTIFLLKILVYVALLLISEYLGQLVEPYFPKIYRILSALEVVVAGNLIISLGRIVLIRFYLRKKRRTGLHGNFVLGINRIASILNVIVVLFSIMVLFDIQPLEFLSSITIVAAAIALLSKDYITNMINGLIIMFSDQLTLGDHIKVGDFKGKIQDITLLNVIIMNEDDDLVMIPNSLILSSHVVNHSRQNSKKISLEFEIKLTEKLNLDDMETTLKDYLKPYDRHITKNSFVFKAMAIQKDAVRVKVQLQLNNGERTTEKEIKRKINQKIIQLASEC</sequence>